<keyword evidence="2" id="KW-1185">Reference proteome</keyword>
<dbReference type="Gene3D" id="3.40.720.10">
    <property type="entry name" value="Alkaline Phosphatase, subunit A"/>
    <property type="match status" value="3"/>
</dbReference>
<dbReference type="eggNOG" id="COG3379">
    <property type="taxonomic scope" value="Bacteria"/>
</dbReference>
<organism evidence="1 2">
    <name type="scientific">Desulfitobacterium hafniense (strain Y51)</name>
    <dbReference type="NCBI Taxonomy" id="138119"/>
    <lineage>
        <taxon>Bacteria</taxon>
        <taxon>Bacillati</taxon>
        <taxon>Bacillota</taxon>
        <taxon>Clostridia</taxon>
        <taxon>Eubacteriales</taxon>
        <taxon>Desulfitobacteriaceae</taxon>
        <taxon>Desulfitobacterium</taxon>
    </lineage>
</organism>
<proteinExistence type="predicted"/>
<sequence>MKQEEKKMKCYGKAKKIALLGLDGADPMFMKKLIAEGKLPNFQKFMESGVVTEDLGMQGALPTITPPNWASLATGAWPNTHGITCFWNHTLGNPLDILDFGWNSELCKAEYIWDAFDRAGKKSIIFNYPTSWPPTNPNAIVVDGTSMFSNLRGYIDYEKIFECSEGDFPIQVIPHEADLSGTDCRVEGEVSELKAEIKNFDGFGYQHPGCVTAEGGSEEEADSAKCDRVIAPIKAAQGWAKAPAGAKEVVLTVNEGQTRRYGLIVADDEKNYNKLQIFVNKQDEKPIGEVVINGWSDWIYDSYHYKGENKPVAYKVKLVELAAEGRSMKFYYSFALDLKPQNYFSPLEIGEELYKAVGPMMQPSNFDRHNDIADTIVLETMEEMYQWQVKAQEYLLKHKEWDLFCSHIHGIDMLNHFYLDYTIPATTPNYERYQAIILKMYQITDTYIGKMMKLFDEETTVVIASDHAAIGRDRHIIHPLIGDMWGFNVGVLGELGYTKLKEVKGKVEIDWENTQAVAQRATYIYINLKGRDPQGIVDPKDYDDLVRRIIDDLYAYRDPQTGKRVISLALNRSDMEYLNMGGPHCGDIFYMMEPEFNRTHGNGLSNMSLNGYSLKCLFMMAGAGVKQGEVINRRVRIVDVVPTLCHLAGAPMAHDVEGGVIYQSLAD</sequence>
<evidence type="ECO:0000313" key="1">
    <source>
        <dbReference type="EMBL" id="BAE86757.1"/>
    </source>
</evidence>
<protein>
    <recommendedName>
        <fullName evidence="3">Type I phosphodiesterase/nucleotide pyrophosphatase</fullName>
    </recommendedName>
</protein>
<dbReference type="Pfam" id="PF01663">
    <property type="entry name" value="Phosphodiest"/>
    <property type="match status" value="2"/>
</dbReference>
<dbReference type="HOGENOM" id="CLU_403210_0_0_9"/>
<evidence type="ECO:0008006" key="3">
    <source>
        <dbReference type="Google" id="ProtNLM"/>
    </source>
</evidence>
<dbReference type="SUPFAM" id="SSF53649">
    <property type="entry name" value="Alkaline phosphatase-like"/>
    <property type="match status" value="1"/>
</dbReference>
<dbReference type="InterPro" id="IPR002591">
    <property type="entry name" value="Phosphodiest/P_Trfase"/>
</dbReference>
<evidence type="ECO:0000313" key="2">
    <source>
        <dbReference type="Proteomes" id="UP000001946"/>
    </source>
</evidence>
<accession>Q24MI5</accession>
<dbReference type="GO" id="GO:0016787">
    <property type="term" value="F:hydrolase activity"/>
    <property type="evidence" value="ECO:0007669"/>
    <property type="project" value="UniProtKB-ARBA"/>
</dbReference>
<dbReference type="STRING" id="138119.DSY4968"/>
<dbReference type="InterPro" id="IPR017850">
    <property type="entry name" value="Alkaline_phosphatase_core_sf"/>
</dbReference>
<name>Q24MI5_DESHY</name>
<dbReference type="EMBL" id="AP008230">
    <property type="protein sequence ID" value="BAE86757.1"/>
    <property type="molecule type" value="Genomic_DNA"/>
</dbReference>
<dbReference type="PANTHER" id="PTHR10151">
    <property type="entry name" value="ECTONUCLEOTIDE PYROPHOSPHATASE/PHOSPHODIESTERASE"/>
    <property type="match status" value="1"/>
</dbReference>
<dbReference type="PANTHER" id="PTHR10151:SF120">
    <property type="entry name" value="BIS(5'-ADENOSYL)-TRIPHOSPHATASE"/>
    <property type="match status" value="1"/>
</dbReference>
<dbReference type="KEGG" id="dsy:DSY4968"/>
<gene>
    <name evidence="1" type="ordered locus">DSY4968</name>
</gene>
<dbReference type="Proteomes" id="UP000001946">
    <property type="component" value="Chromosome"/>
</dbReference>
<dbReference type="AlphaFoldDB" id="Q24MI5"/>
<reference evidence="1 2" key="1">
    <citation type="journal article" date="2006" name="J. Bacteriol.">
        <title>Complete genome sequence of the dehalorespiring bacterium Desulfitobacterium hafniense Y51 and comparison with Dehalococcoides ethenogenes 195.</title>
        <authorList>
            <person name="Nonaka H."/>
            <person name="Keresztes G."/>
            <person name="Shinoda Y."/>
            <person name="Ikenaga Y."/>
            <person name="Abe M."/>
            <person name="Naito K."/>
            <person name="Inatomi K."/>
            <person name="Furukawa K."/>
            <person name="Inui M."/>
            <person name="Yukawa H."/>
        </authorList>
    </citation>
    <scope>NUCLEOTIDE SEQUENCE [LARGE SCALE GENOMIC DNA]</scope>
    <source>
        <strain evidence="1 2">Y51</strain>
    </source>
</reference>